<evidence type="ECO:0000256" key="5">
    <source>
        <dbReference type="SAM" id="MobiDB-lite"/>
    </source>
</evidence>
<feature type="compositionally biased region" description="Low complexity" evidence="5">
    <location>
        <begin position="292"/>
        <end position="302"/>
    </location>
</feature>
<dbReference type="PANTHER" id="PTHR46515:SF1">
    <property type="entry name" value="TATA ELEMENT MODULATORY FACTOR"/>
    <property type="match status" value="1"/>
</dbReference>
<dbReference type="GO" id="GO:0005794">
    <property type="term" value="C:Golgi apparatus"/>
    <property type="evidence" value="ECO:0007669"/>
    <property type="project" value="UniProtKB-SubCell"/>
</dbReference>
<feature type="coiled-coil region" evidence="4">
    <location>
        <begin position="337"/>
        <end position="513"/>
    </location>
</feature>
<keyword evidence="3 4" id="KW-0175">Coiled coil</keyword>
<feature type="compositionally biased region" description="Basic and acidic residues" evidence="5">
    <location>
        <begin position="71"/>
        <end position="90"/>
    </location>
</feature>
<evidence type="ECO:0000313" key="8">
    <source>
        <dbReference type="Proteomes" id="UP000265663"/>
    </source>
</evidence>
<dbReference type="InterPro" id="IPR022092">
    <property type="entry name" value="TMF_DNA-bd"/>
</dbReference>
<keyword evidence="8" id="KW-1185">Reference proteome</keyword>
<feature type="compositionally biased region" description="Polar residues" evidence="5">
    <location>
        <begin position="738"/>
        <end position="749"/>
    </location>
</feature>
<gene>
    <name evidence="7" type="ORF">GMOD_00003028</name>
</gene>
<comment type="subcellular location">
    <subcellularLocation>
        <location evidence="1">Golgi apparatus</location>
    </subcellularLocation>
</comment>
<dbReference type="Pfam" id="PF12325">
    <property type="entry name" value="TMF_TATA_bd"/>
    <property type="match status" value="1"/>
</dbReference>
<keyword evidence="2" id="KW-0333">Golgi apparatus</keyword>
<feature type="region of interest" description="Disordered" evidence="5">
    <location>
        <begin position="292"/>
        <end position="312"/>
    </location>
</feature>
<dbReference type="PANTHER" id="PTHR46515">
    <property type="entry name" value="TATA ELEMENT MODULATORY FACTOR TMF1"/>
    <property type="match status" value="1"/>
</dbReference>
<name>A0A3M7M3Y6_9PLEO</name>
<sequence>MSGKGWWNTAISGLESRLDTILAEDGTPVKPAPTDGAAKPDSADKAVAVDKKLAVDAASRNSSRSRPNSRLQDRLAKAVNKGTERSESRASSDMGSRPASPALRAVTSVADTGRTSIDSRASGPAAETAPTTEGEVTMAEETKIEEPIKPSIEPPAPATSPPVISPLASPLVAEQPMSIRMSMSMPSKPSIRMSMSMPSKPSIPSIVTPQTSSPRQSFDDDDNVSRPSIDAIAPTLSAGPRDPEELEAELSLLQKTYEDTLRDNREELNSHLERIDALQSKLMYLSEQLAASAKAASSDSEATPTDKRLAEKDTRIAALMEEGQKLSKTEMKHMTTIKKLRSKAQEQDKEITILKQRLSKAEKSITEQSERARRAEATEKSAQEKLKIVGKIEKDIETIKAEREEAGLTISELRRQLNDALSRAEDAEKRVQAGALEAEKRATASLKEDIENMRIEKKLAEDRAKRELQAARDEAKRQQEKANVTELELRGEIANLESKLELLRSRTEEASSSATSDSQAKLLRQIETLQTQYSLASENWQGIETTLTSRVAALEKDRDETAKRESDVRRKAREVNSKARRLEDELESINERARTFEHDLTEQRTAAQKLQARLTQAETAAQDAQADLEREKKVWEAELQQRLDDERNKWKSEIQTPSLFSEPHRLRADSPSIAQRKHSPDPLGMHNRRGVNPRSVTNGMDMPLTPIDRMFDEASRRPSTGRISKSTSKVRTPEVGTPQRQDSFPSSLSQLNGVETPSIHTIEHDDPFEYTSSPHRTINDMISVSTVGAGPSVQLVERMSAAVRRLESEKATHKEELGRLTAQRDEARDEVVKLMREVDDARRQGDKVADLEKRLGEMERREMTALEMLGEKTERVEELEGDVRDLKKIYRELVDTMK</sequence>
<evidence type="ECO:0000256" key="2">
    <source>
        <dbReference type="ARBA" id="ARBA00023034"/>
    </source>
</evidence>
<evidence type="ECO:0000256" key="1">
    <source>
        <dbReference type="ARBA" id="ARBA00004555"/>
    </source>
</evidence>
<feature type="compositionally biased region" description="Low complexity" evidence="5">
    <location>
        <begin position="55"/>
        <end position="70"/>
    </location>
</feature>
<feature type="region of interest" description="Disordered" evidence="5">
    <location>
        <begin position="183"/>
        <end position="243"/>
    </location>
</feature>
<dbReference type="GO" id="GO:0005783">
    <property type="term" value="C:endoplasmic reticulum"/>
    <property type="evidence" value="ECO:0007669"/>
    <property type="project" value="TreeGrafter"/>
</dbReference>
<protein>
    <submittedName>
        <fullName evidence="7">M repeat</fullName>
    </submittedName>
</protein>
<evidence type="ECO:0000313" key="7">
    <source>
        <dbReference type="EMBL" id="RMZ69109.1"/>
    </source>
</evidence>
<feature type="coiled-coil region" evidence="4">
    <location>
        <begin position="796"/>
        <end position="896"/>
    </location>
</feature>
<feature type="compositionally biased region" description="Polar residues" evidence="5">
    <location>
        <begin position="207"/>
        <end position="216"/>
    </location>
</feature>
<dbReference type="EMBL" id="KE747817">
    <property type="protein sequence ID" value="RMZ69109.1"/>
    <property type="molecule type" value="Genomic_DNA"/>
</dbReference>
<feature type="compositionally biased region" description="Pro residues" evidence="5">
    <location>
        <begin position="152"/>
        <end position="164"/>
    </location>
</feature>
<dbReference type="InterPro" id="IPR022091">
    <property type="entry name" value="TMF_TATA-bd"/>
</dbReference>
<evidence type="ECO:0000259" key="6">
    <source>
        <dbReference type="Pfam" id="PF12325"/>
    </source>
</evidence>
<feature type="region of interest" description="Disordered" evidence="5">
    <location>
        <begin position="670"/>
        <end position="749"/>
    </location>
</feature>
<reference evidence="7 8" key="1">
    <citation type="journal article" date="2014" name="PLoS ONE">
        <title>De novo Genome Assembly of the Fungal Plant Pathogen Pyrenophora semeniperda.</title>
        <authorList>
            <person name="Soliai M.M."/>
            <person name="Meyer S.E."/>
            <person name="Udall J.A."/>
            <person name="Elzinga D.E."/>
            <person name="Hermansen R.A."/>
            <person name="Bodily P.M."/>
            <person name="Hart A.A."/>
            <person name="Coleman C.E."/>
        </authorList>
    </citation>
    <scope>NUCLEOTIDE SEQUENCE [LARGE SCALE GENOMIC DNA]</scope>
    <source>
        <strain evidence="7 8">CCB06</strain>
        <tissue evidence="7">Mycelium</tissue>
    </source>
</reference>
<feature type="domain" description="TATA element modulatory factor 1 TATA binding" evidence="6">
    <location>
        <begin position="783"/>
        <end position="897"/>
    </location>
</feature>
<dbReference type="Pfam" id="PF12329">
    <property type="entry name" value="TMF_DNA_bd"/>
    <property type="match status" value="1"/>
</dbReference>
<evidence type="ECO:0000256" key="4">
    <source>
        <dbReference type="SAM" id="Coils"/>
    </source>
</evidence>
<organism evidence="7 8">
    <name type="scientific">Pyrenophora seminiperda CCB06</name>
    <dbReference type="NCBI Taxonomy" id="1302712"/>
    <lineage>
        <taxon>Eukaryota</taxon>
        <taxon>Fungi</taxon>
        <taxon>Dikarya</taxon>
        <taxon>Ascomycota</taxon>
        <taxon>Pezizomycotina</taxon>
        <taxon>Dothideomycetes</taxon>
        <taxon>Pleosporomycetidae</taxon>
        <taxon>Pleosporales</taxon>
        <taxon>Pleosporineae</taxon>
        <taxon>Pleosporaceae</taxon>
        <taxon>Pyrenophora</taxon>
    </lineage>
</organism>
<accession>A0A3M7M3Y6</accession>
<feature type="compositionally biased region" description="Polar residues" evidence="5">
    <location>
        <begin position="109"/>
        <end position="119"/>
    </location>
</feature>
<feature type="compositionally biased region" description="Polar residues" evidence="5">
    <location>
        <begin position="717"/>
        <end position="730"/>
    </location>
</feature>
<feature type="compositionally biased region" description="Low complexity" evidence="5">
    <location>
        <begin position="183"/>
        <end position="206"/>
    </location>
</feature>
<evidence type="ECO:0000256" key="3">
    <source>
        <dbReference type="ARBA" id="ARBA00023054"/>
    </source>
</evidence>
<dbReference type="AlphaFoldDB" id="A0A3M7M3Y6"/>
<feature type="compositionally biased region" description="Basic and acidic residues" evidence="5">
    <location>
        <begin position="41"/>
        <end position="54"/>
    </location>
</feature>
<dbReference type="Proteomes" id="UP000265663">
    <property type="component" value="Unassembled WGS sequence"/>
</dbReference>
<proteinExistence type="predicted"/>
<feature type="region of interest" description="Disordered" evidence="5">
    <location>
        <begin position="24"/>
        <end position="166"/>
    </location>
</feature>
<dbReference type="OrthoDB" id="74178at2759"/>
<feature type="region of interest" description="Disordered" evidence="5">
    <location>
        <begin position="557"/>
        <end position="580"/>
    </location>
</feature>
<dbReference type="InterPro" id="IPR052602">
    <property type="entry name" value="Growth_transcription_reg"/>
</dbReference>